<dbReference type="EMBL" id="GDIQ01095132">
    <property type="protein sequence ID" value="JAL56594.1"/>
    <property type="molecule type" value="Transcribed_RNA"/>
</dbReference>
<dbReference type="InterPro" id="IPR051852">
    <property type="entry name" value="Alpha-type_PK"/>
</dbReference>
<dbReference type="SUPFAM" id="SSF56112">
    <property type="entry name" value="Protein kinase-like (PK-like)"/>
    <property type="match status" value="1"/>
</dbReference>
<evidence type="ECO:0000256" key="4">
    <source>
        <dbReference type="ARBA" id="ARBA00022741"/>
    </source>
</evidence>
<evidence type="ECO:0000256" key="2">
    <source>
        <dbReference type="ARBA" id="ARBA00022553"/>
    </source>
</evidence>
<keyword evidence="15" id="KW-0251">Elongation factor</keyword>
<keyword evidence="5 15" id="KW-0418">Kinase</keyword>
<evidence type="ECO:0000256" key="7">
    <source>
        <dbReference type="ARBA" id="ARBA00022840"/>
    </source>
</evidence>
<keyword evidence="6" id="KW-0106">Calcium</keyword>
<dbReference type="InterPro" id="IPR011990">
    <property type="entry name" value="TPR-like_helical_dom_sf"/>
</dbReference>
<dbReference type="Pfam" id="PF02816">
    <property type="entry name" value="Alpha_kinase"/>
    <property type="match status" value="1"/>
</dbReference>
<gene>
    <name evidence="16" type="ORF">APZ42_016658</name>
</gene>
<accession>A0A0P5RXR3</accession>
<dbReference type="STRING" id="35525.A0A0P5RXR3"/>
<dbReference type="PROSITE" id="PS51158">
    <property type="entry name" value="ALPHA_KINASE"/>
    <property type="match status" value="1"/>
</dbReference>
<evidence type="ECO:0000256" key="10">
    <source>
        <dbReference type="ARBA" id="ARBA00066872"/>
    </source>
</evidence>
<dbReference type="GO" id="GO:0003746">
    <property type="term" value="F:translation elongation factor activity"/>
    <property type="evidence" value="ECO:0007669"/>
    <property type="project" value="UniProtKB-KW"/>
</dbReference>
<sequence>MATAEISHHEDLVLEPISFTDIKWNVSNGDEAHDFPEVHLDGNQVKYFSAAMGMSSKRKREASLSSPAASNKQTVQNNWRHALMKARSHTDTWEKFHLDHYPTENANRHRYNALQKEWVVDQVSVKVQTESFAHGAMRECYRIKKLSNFSHNQDWRRDSNNAVIKRFIQPVDRQTYFDEVKLQMDAKLWGEEFNRHHPPKQIDFFQMAVLEFVDRPDRPLYHIENFIEGNYVKYNSNSGFVLGDEAHRHTPQALSHFTFERSGHELMVVDIQGVGDLYTDPQIHTVSGTEYGDGNLGTKGMALFFHSHVCNPICTNLGLTPFDLAPSEIALLTANPSASNDVGTVSRGTEEIVVLPSQYQRTHLHEFLRMRSSSSIGSCASLTDSIGEWTANDIADDDGNDSDGGIQLRSRLSSVGKNTISVTSYESTNHIENSSDSVPRRRPRLFSEASSASVTKIDEADRAAFRQSIDKKNRPSGVLAEIEARQKLWDAEEEDSEDCDEIRKQRTGGSVLGQIHLDMAKYHEMQRFTKPDSTGYDHEAAFYHLRHAADCGNLEAIITTARIALNLPHDVLPDLDLEESDQNTDMGVDYMRMAAIAGDRAALVYLAKAYDTGKGLGSRPISWSESVYWYTEAIEAVKTSDEEGNYDGTMDDPTYQLLGRLGEMYRDGGHGLESNPAKAADYFTSAADSAMAAMKGRLANKYYALAEEMNALIDEDEI</sequence>
<evidence type="ECO:0000256" key="1">
    <source>
        <dbReference type="ARBA" id="ARBA00022527"/>
    </source>
</evidence>
<dbReference type="PANTHER" id="PTHR45992:SF2">
    <property type="entry name" value="EUKARYOTIC ELONGATION FACTOR 2 KINASE"/>
    <property type="match status" value="1"/>
</dbReference>
<comment type="similarity">
    <text evidence="9">Belongs to the protein kinase superfamily. Alpha-type protein kinase family.</text>
</comment>
<evidence type="ECO:0000256" key="6">
    <source>
        <dbReference type="ARBA" id="ARBA00022837"/>
    </source>
</evidence>
<keyword evidence="8" id="KW-0112">Calmodulin-binding</keyword>
<organism evidence="15">
    <name type="scientific">Daphnia magna</name>
    <dbReference type="NCBI Taxonomy" id="35525"/>
    <lineage>
        <taxon>Eukaryota</taxon>
        <taxon>Metazoa</taxon>
        <taxon>Ecdysozoa</taxon>
        <taxon>Arthropoda</taxon>
        <taxon>Crustacea</taxon>
        <taxon>Branchiopoda</taxon>
        <taxon>Diplostraca</taxon>
        <taxon>Cladocera</taxon>
        <taxon>Anomopoda</taxon>
        <taxon>Daphniidae</taxon>
        <taxon>Daphnia</taxon>
    </lineage>
</organism>
<keyword evidence="3" id="KW-0808">Transferase</keyword>
<dbReference type="GO" id="GO:0005524">
    <property type="term" value="F:ATP binding"/>
    <property type="evidence" value="ECO:0007669"/>
    <property type="project" value="UniProtKB-KW"/>
</dbReference>
<keyword evidence="7" id="KW-0067">ATP-binding</keyword>
<evidence type="ECO:0000256" key="3">
    <source>
        <dbReference type="ARBA" id="ARBA00022679"/>
    </source>
</evidence>
<keyword evidence="2" id="KW-0597">Phosphoprotein</keyword>
<feature type="region of interest" description="Disordered" evidence="13">
    <location>
        <begin position="428"/>
        <end position="449"/>
    </location>
</feature>
<dbReference type="Gene3D" id="3.30.200.20">
    <property type="entry name" value="Phosphorylase Kinase, domain 1"/>
    <property type="match status" value="2"/>
</dbReference>
<dbReference type="EMBL" id="LRGB01000642">
    <property type="protein sequence ID" value="KZS17131.1"/>
    <property type="molecule type" value="Genomic_DNA"/>
</dbReference>
<name>A0A0P5RXR3_9CRUS</name>
<dbReference type="AlphaFoldDB" id="A0A0P5RXR3"/>
<reference evidence="16 17" key="2">
    <citation type="submission" date="2016-03" db="EMBL/GenBank/DDBJ databases">
        <title>EvidentialGene: Evidence-directed Construction of Genes on Genomes.</title>
        <authorList>
            <person name="Gilbert D.G."/>
            <person name="Choi J.-H."/>
            <person name="Mockaitis K."/>
            <person name="Colbourne J."/>
            <person name="Pfrender M."/>
        </authorList>
    </citation>
    <scope>NUCLEOTIDE SEQUENCE [LARGE SCALE GENOMIC DNA]</scope>
    <source>
        <strain evidence="16 17">Xinb3</strain>
        <tissue evidence="16">Complete organism</tissue>
    </source>
</reference>
<proteinExistence type="inferred from homology"/>
<dbReference type="FunFam" id="3.20.200.10:FF:000002">
    <property type="entry name" value="Eukaryotic elongation factor 2 kinase"/>
    <property type="match status" value="1"/>
</dbReference>
<dbReference type="GO" id="GO:0004686">
    <property type="term" value="F:elongation factor-2 kinase activity"/>
    <property type="evidence" value="ECO:0007669"/>
    <property type="project" value="UniProtKB-EC"/>
</dbReference>
<evidence type="ECO:0000313" key="15">
    <source>
        <dbReference type="EMBL" id="JAL56594.1"/>
    </source>
</evidence>
<evidence type="ECO:0000256" key="9">
    <source>
        <dbReference type="ARBA" id="ARBA00061584"/>
    </source>
</evidence>
<dbReference type="CDD" id="cd16967">
    <property type="entry name" value="Alpha_kinase_eEF2K"/>
    <property type="match status" value="1"/>
</dbReference>
<keyword evidence="1" id="KW-0723">Serine/threonine-protein kinase</keyword>
<dbReference type="InterPro" id="IPR004166">
    <property type="entry name" value="a-kinase_dom"/>
</dbReference>
<evidence type="ECO:0000259" key="14">
    <source>
        <dbReference type="PROSITE" id="PS51158"/>
    </source>
</evidence>
<dbReference type="Gene3D" id="1.25.40.10">
    <property type="entry name" value="Tetratricopeptide repeat domain"/>
    <property type="match status" value="1"/>
</dbReference>
<evidence type="ECO:0000256" key="8">
    <source>
        <dbReference type="ARBA" id="ARBA00022860"/>
    </source>
</evidence>
<dbReference type="GO" id="GO:0031037">
    <property type="term" value="P:myosin II filament disassembly"/>
    <property type="evidence" value="ECO:0007669"/>
    <property type="project" value="TreeGrafter"/>
</dbReference>
<dbReference type="OrthoDB" id="301415at2759"/>
<evidence type="ECO:0000256" key="5">
    <source>
        <dbReference type="ARBA" id="ARBA00022777"/>
    </source>
</evidence>
<feature type="domain" description="Alpha-type protein kinase" evidence="14">
    <location>
        <begin position="110"/>
        <end position="322"/>
    </location>
</feature>
<feature type="compositionally biased region" description="Polar residues" evidence="13">
    <location>
        <begin position="428"/>
        <end position="437"/>
    </location>
</feature>
<dbReference type="InterPro" id="IPR047588">
    <property type="entry name" value="eEF2K_a_kinase_dom"/>
</dbReference>
<dbReference type="EC" id="2.7.11.20" evidence="10"/>
<dbReference type="SMART" id="SM00811">
    <property type="entry name" value="Alpha_kinase"/>
    <property type="match status" value="1"/>
</dbReference>
<evidence type="ECO:0000256" key="11">
    <source>
        <dbReference type="ARBA" id="ARBA00067847"/>
    </source>
</evidence>
<keyword evidence="17" id="KW-1185">Reference proteome</keyword>
<dbReference type="GO" id="GO:1903013">
    <property type="term" value="P:response to differentiation-inducing factor 1"/>
    <property type="evidence" value="ECO:0007669"/>
    <property type="project" value="TreeGrafter"/>
</dbReference>
<dbReference type="Proteomes" id="UP000076858">
    <property type="component" value="Unassembled WGS sequence"/>
</dbReference>
<dbReference type="InterPro" id="IPR011009">
    <property type="entry name" value="Kinase-like_dom_sf"/>
</dbReference>
<protein>
    <recommendedName>
        <fullName evidence="11">Eukaryotic elongation factor 2 kinase</fullName>
        <ecNumber evidence="10">2.7.11.20</ecNumber>
    </recommendedName>
    <alternativeName>
        <fullName evidence="12">Calcium/calmodulin-dependent eukaryotic elongation factor 2 kinase</fullName>
    </alternativeName>
</protein>
<dbReference type="GO" id="GO:0005516">
    <property type="term" value="F:calmodulin binding"/>
    <property type="evidence" value="ECO:0007669"/>
    <property type="project" value="UniProtKB-KW"/>
</dbReference>
<evidence type="ECO:0000256" key="13">
    <source>
        <dbReference type="SAM" id="MobiDB-lite"/>
    </source>
</evidence>
<dbReference type="Gene3D" id="3.20.200.10">
    <property type="entry name" value="MHCK/EF2 kinase"/>
    <property type="match status" value="1"/>
</dbReference>
<dbReference type="FunFam" id="3.30.200.20:FF:000336">
    <property type="entry name" value="Eukaryotic elongation factor 2 kinase"/>
    <property type="match status" value="1"/>
</dbReference>
<keyword evidence="4" id="KW-0547">Nucleotide-binding</keyword>
<evidence type="ECO:0000313" key="16">
    <source>
        <dbReference type="EMBL" id="KZS17131.1"/>
    </source>
</evidence>
<evidence type="ECO:0000256" key="12">
    <source>
        <dbReference type="ARBA" id="ARBA00078015"/>
    </source>
</evidence>
<dbReference type="PANTHER" id="PTHR45992">
    <property type="entry name" value="EUKARYOTIC ELONGATION FACTOR 2 KINASE-RELATED"/>
    <property type="match status" value="1"/>
</dbReference>
<evidence type="ECO:0000313" key="17">
    <source>
        <dbReference type="Proteomes" id="UP000076858"/>
    </source>
</evidence>
<keyword evidence="15" id="KW-0648">Protein biosynthesis</keyword>
<reference evidence="15" key="1">
    <citation type="submission" date="2015-10" db="EMBL/GenBank/DDBJ databases">
        <title>EvidentialGene: Evidence-directed Construction of Complete mRNA Transcriptomes without Genomes.</title>
        <authorList>
            <person name="Gilbert D.G."/>
        </authorList>
    </citation>
    <scope>NUCLEOTIDE SEQUENCE</scope>
</reference>
<dbReference type="SUPFAM" id="SSF81901">
    <property type="entry name" value="HCP-like"/>
    <property type="match status" value="1"/>
</dbReference>